<dbReference type="InterPro" id="IPR050148">
    <property type="entry name" value="Terpene_synthase-like"/>
</dbReference>
<evidence type="ECO:0000259" key="2">
    <source>
        <dbReference type="Pfam" id="PF13243"/>
    </source>
</evidence>
<dbReference type="Proteomes" id="UP000659223">
    <property type="component" value="Unassembled WGS sequence"/>
</dbReference>
<dbReference type="Gene3D" id="1.50.10.20">
    <property type="match status" value="1"/>
</dbReference>
<dbReference type="InterPro" id="IPR032696">
    <property type="entry name" value="SQ_cyclase_C"/>
</dbReference>
<dbReference type="PANTHER" id="PTHR31739">
    <property type="entry name" value="ENT-COPALYL DIPHOSPHATE SYNTHASE, CHLOROPLASTIC"/>
    <property type="match status" value="1"/>
</dbReference>
<comment type="caution">
    <text evidence="3">The sequence shown here is derived from an EMBL/GenBank/DDBJ whole genome shotgun (WGS) entry which is preliminary data.</text>
</comment>
<evidence type="ECO:0000313" key="4">
    <source>
        <dbReference type="Proteomes" id="UP000659223"/>
    </source>
</evidence>
<sequence length="527" mass="56152">MTTVSGRPPARRIQDAVNRLMPHLGDTGTCPDSYNTAFVSRVRSPGGSPRYPRALQWLRARQHPDGSWGGRIGLPVDRLTSTLAAVRALVDYADTAPPGPSGSSGPSGWVTGALERGVGYLRSSASGGGCPSGPHEPIGLEFVVPELTRQLRAHGVRLPPQAWPDIHALRQDKLARMAASAAGPGSPSLRYCMEVAPDEALAGAAMTMQMMQTMQSPGGSVGCSPAATAALWQKTGSPRALAYLDALSCRSADGGAPEVHPMEAFEIGWSLYHLGRAGLLPSRAMTHLGSLAGELDRRGWVGFSREFPVPEADTTAMTINLLPHLGRNPAPSLGLLLRYEAGDHFFHYPGERGASVSVNARLLEAFNHSPDAYAAQRRKLIGFLCDTRTADGYWLDKWHVSPYYATAHVSFALGRSVSGDLGLSATRRWLIGTQHADGSWGIDGGQPEETAYAILALDALADRRSPIPSRTAAAAHRYLMPFLDAEPHDFAELWLGKSLFTPTAVVQSAVIAATHLSRPCRAPAAGG</sequence>
<dbReference type="Gene3D" id="1.50.10.160">
    <property type="match status" value="1"/>
</dbReference>
<proteinExistence type="predicted"/>
<dbReference type="SUPFAM" id="SSF48239">
    <property type="entry name" value="Terpenoid cyclases/Protein prenyltransferases"/>
    <property type="match status" value="1"/>
</dbReference>
<organism evidence="3 4">
    <name type="scientific">Streptomyces hiroshimensis</name>
    <dbReference type="NCBI Taxonomy" id="66424"/>
    <lineage>
        <taxon>Bacteria</taxon>
        <taxon>Bacillati</taxon>
        <taxon>Actinomycetota</taxon>
        <taxon>Actinomycetes</taxon>
        <taxon>Kitasatosporales</taxon>
        <taxon>Streptomycetaceae</taxon>
        <taxon>Streptomyces</taxon>
    </lineage>
</organism>
<dbReference type="PANTHER" id="PTHR31739:SF25">
    <property type="entry name" value="(E,E)-GERANYLLINALOOL SYNTHASE"/>
    <property type="match status" value="1"/>
</dbReference>
<gene>
    <name evidence="3" type="ORF">GCM10010324_63190</name>
</gene>
<protein>
    <submittedName>
        <fullName evidence="3">Type B diterpene cyclase</fullName>
    </submittedName>
</protein>
<name>A0ABQ2ZAK6_9ACTN</name>
<keyword evidence="4" id="KW-1185">Reference proteome</keyword>
<reference evidence="4" key="1">
    <citation type="journal article" date="2019" name="Int. J. Syst. Evol. Microbiol.">
        <title>The Global Catalogue of Microorganisms (GCM) 10K type strain sequencing project: providing services to taxonomists for standard genome sequencing and annotation.</title>
        <authorList>
            <consortium name="The Broad Institute Genomics Platform"/>
            <consortium name="The Broad Institute Genome Sequencing Center for Infectious Disease"/>
            <person name="Wu L."/>
            <person name="Ma J."/>
        </authorList>
    </citation>
    <scope>NUCLEOTIDE SEQUENCE [LARGE SCALE GENOMIC DNA]</scope>
    <source>
        <strain evidence="4">JCM 4586</strain>
    </source>
</reference>
<dbReference type="Pfam" id="PF13243">
    <property type="entry name" value="SQHop_cyclase_C"/>
    <property type="match status" value="1"/>
</dbReference>
<evidence type="ECO:0000256" key="1">
    <source>
        <dbReference type="ARBA" id="ARBA00022723"/>
    </source>
</evidence>
<feature type="domain" description="Squalene cyclase C-terminal" evidence="2">
    <location>
        <begin position="355"/>
        <end position="448"/>
    </location>
</feature>
<dbReference type="EMBL" id="BMUT01000019">
    <property type="protein sequence ID" value="GGY07710.1"/>
    <property type="molecule type" value="Genomic_DNA"/>
</dbReference>
<accession>A0ABQ2ZAK6</accession>
<keyword evidence="1" id="KW-0479">Metal-binding</keyword>
<dbReference type="InterPro" id="IPR008930">
    <property type="entry name" value="Terpenoid_cyclase/PrenylTrfase"/>
</dbReference>
<evidence type="ECO:0000313" key="3">
    <source>
        <dbReference type="EMBL" id="GGY07710.1"/>
    </source>
</evidence>